<proteinExistence type="predicted"/>
<dbReference type="EMBL" id="FUEG01000020">
    <property type="protein sequence ID" value="SJL13497.1"/>
    <property type="molecule type" value="Genomic_DNA"/>
</dbReference>
<organism evidence="1 2">
    <name type="scientific">Armillaria ostoyae</name>
    <name type="common">Armillaria root rot fungus</name>
    <dbReference type="NCBI Taxonomy" id="47428"/>
    <lineage>
        <taxon>Eukaryota</taxon>
        <taxon>Fungi</taxon>
        <taxon>Dikarya</taxon>
        <taxon>Basidiomycota</taxon>
        <taxon>Agaricomycotina</taxon>
        <taxon>Agaricomycetes</taxon>
        <taxon>Agaricomycetidae</taxon>
        <taxon>Agaricales</taxon>
        <taxon>Marasmiineae</taxon>
        <taxon>Physalacriaceae</taxon>
        <taxon>Armillaria</taxon>
    </lineage>
</organism>
<dbReference type="OMA" id="HKENFFG"/>
<evidence type="ECO:0000313" key="1">
    <source>
        <dbReference type="EMBL" id="SJL13497.1"/>
    </source>
</evidence>
<evidence type="ECO:0000313" key="2">
    <source>
        <dbReference type="Proteomes" id="UP000219338"/>
    </source>
</evidence>
<dbReference type="Proteomes" id="UP000219338">
    <property type="component" value="Unassembled WGS sequence"/>
</dbReference>
<reference evidence="2" key="1">
    <citation type="journal article" date="2017" name="Nat. Ecol. Evol.">
        <title>Genome expansion and lineage-specific genetic innovations in the forest pathogenic fungi Armillaria.</title>
        <authorList>
            <person name="Sipos G."/>
            <person name="Prasanna A.N."/>
            <person name="Walter M.C."/>
            <person name="O'Connor E."/>
            <person name="Balint B."/>
            <person name="Krizsan K."/>
            <person name="Kiss B."/>
            <person name="Hess J."/>
            <person name="Varga T."/>
            <person name="Slot J."/>
            <person name="Riley R."/>
            <person name="Boka B."/>
            <person name="Rigling D."/>
            <person name="Barry K."/>
            <person name="Lee J."/>
            <person name="Mihaltcheva S."/>
            <person name="LaButti K."/>
            <person name="Lipzen A."/>
            <person name="Waldron R."/>
            <person name="Moloney N.M."/>
            <person name="Sperisen C."/>
            <person name="Kredics L."/>
            <person name="Vagvoelgyi C."/>
            <person name="Patrignani A."/>
            <person name="Fitzpatrick D."/>
            <person name="Nagy I."/>
            <person name="Doyle S."/>
            <person name="Anderson J.B."/>
            <person name="Grigoriev I.V."/>
            <person name="Gueldener U."/>
            <person name="Muensterkoetter M."/>
            <person name="Nagy L.G."/>
        </authorList>
    </citation>
    <scope>NUCLEOTIDE SEQUENCE [LARGE SCALE GENOMIC DNA]</scope>
    <source>
        <strain evidence="2">C18/9</strain>
    </source>
</reference>
<dbReference type="SMART" id="SM00320">
    <property type="entry name" value="WD40"/>
    <property type="match status" value="1"/>
</dbReference>
<dbReference type="InterPro" id="IPR036322">
    <property type="entry name" value="WD40_repeat_dom_sf"/>
</dbReference>
<gene>
    <name evidence="1" type="ORF">ARMOST_16941</name>
</gene>
<name>A0A284RXL9_ARMOS</name>
<dbReference type="InterPro" id="IPR015943">
    <property type="entry name" value="WD40/YVTN_repeat-like_dom_sf"/>
</dbReference>
<dbReference type="OrthoDB" id="548949at2759"/>
<dbReference type="STRING" id="47428.A0A284RXL9"/>
<dbReference type="SUPFAM" id="SSF50978">
    <property type="entry name" value="WD40 repeat-like"/>
    <property type="match status" value="1"/>
</dbReference>
<dbReference type="AlphaFoldDB" id="A0A284RXL9"/>
<dbReference type="Gene3D" id="2.130.10.10">
    <property type="entry name" value="YVTN repeat-like/Quinoprotein amine dehydrogenase"/>
    <property type="match status" value="1"/>
</dbReference>
<keyword evidence="2" id="KW-1185">Reference proteome</keyword>
<dbReference type="InterPro" id="IPR001680">
    <property type="entry name" value="WD40_rpt"/>
</dbReference>
<accession>A0A284RXL9</accession>
<sequence length="442" mass="49030">MSYSLESLEYLAERLRSISLNEIEGGELPNSGDFNLESRTDRQKKETRKILSDLCSTAREAHSQGANNVEDVLQREARALWEQIPSFAHVADEDLVEDSASRTLPERDRRVVEGMSQMIINLFETYMDFPAQASSELISKCAAETNIEIARPKPWRDTLKPSSYTSLLSRFGSGASAFCDAGSLSTRIYEARCEVYSERIDPPFGFSLSSNDSCLAIPYELFSSNHTSSIMLRFFLPGTGDNFWTLHHVKTKLPSFDFHMTTDEERRLIFLSDSAHIKLYNWETERLTHTLHSRQECTGPLAILPNGRLVHAGCGRVDVWNINSRSNACSSIQFQDSTFEPSRWTAHPSKPGTVLSAGAGGLSCVALDLEHGGKASTRYLGHGGHISSMSTDASGDPNIFVTGCGDRYVRMYDVRNPLPVVTFATFEDAAQAVIAYPDGIPS</sequence>
<protein>
    <submittedName>
        <fullName evidence="1">Uncharacterized protein</fullName>
    </submittedName>
</protein>